<dbReference type="Proteomes" id="UP000248423">
    <property type="component" value="Unassembled WGS sequence"/>
</dbReference>
<protein>
    <recommendedName>
        <fullName evidence="3">Inhibitor I9 domain-containing protein</fullName>
    </recommendedName>
</protein>
<evidence type="ECO:0000313" key="1">
    <source>
        <dbReference type="EMBL" id="PYI08456.1"/>
    </source>
</evidence>
<accession>A0A319EDX5</accession>
<keyword evidence="2" id="KW-1185">Reference proteome</keyword>
<name>A0A319EDX5_ASPSB</name>
<dbReference type="VEuPathDB" id="FungiDB:BO78DRAFT_416631"/>
<dbReference type="AlphaFoldDB" id="A0A319EDX5"/>
<proteinExistence type="predicted"/>
<dbReference type="OrthoDB" id="5518345at2759"/>
<gene>
    <name evidence="1" type="ORF">BO78DRAFT_416631</name>
</gene>
<dbReference type="EMBL" id="KZ826334">
    <property type="protein sequence ID" value="PYI08456.1"/>
    <property type="molecule type" value="Genomic_DNA"/>
</dbReference>
<sequence length="69" mass="7847">MPTVMVTVNEGAPPQAYEEAKEKFSDGGIIVNEAEYFKRFYVQYKVVPAYVSGNHTHLTVEHDQEVKTQ</sequence>
<reference evidence="1 2" key="1">
    <citation type="submission" date="2018-02" db="EMBL/GenBank/DDBJ databases">
        <title>The genomes of Aspergillus section Nigri reveals drivers in fungal speciation.</title>
        <authorList>
            <consortium name="DOE Joint Genome Institute"/>
            <person name="Vesth T.C."/>
            <person name="Nybo J."/>
            <person name="Theobald S."/>
            <person name="Brandl J."/>
            <person name="Frisvad J.C."/>
            <person name="Nielsen K.F."/>
            <person name="Lyhne E.K."/>
            <person name="Kogle M.E."/>
            <person name="Kuo A."/>
            <person name="Riley R."/>
            <person name="Clum A."/>
            <person name="Nolan M."/>
            <person name="Lipzen A."/>
            <person name="Salamov A."/>
            <person name="Henrissat B."/>
            <person name="Wiebenga A."/>
            <person name="De vries R.P."/>
            <person name="Grigoriev I.V."/>
            <person name="Mortensen U.H."/>
            <person name="Andersen M.R."/>
            <person name="Baker S.E."/>
        </authorList>
    </citation>
    <scope>NUCLEOTIDE SEQUENCE [LARGE SCALE GENOMIC DNA]</scope>
    <source>
        <strain evidence="1 2">CBS 121057</strain>
    </source>
</reference>
<evidence type="ECO:0008006" key="3">
    <source>
        <dbReference type="Google" id="ProtNLM"/>
    </source>
</evidence>
<organism evidence="1 2">
    <name type="scientific">Aspergillus sclerotiicarbonarius (strain CBS 121057 / IBT 28362)</name>
    <dbReference type="NCBI Taxonomy" id="1448318"/>
    <lineage>
        <taxon>Eukaryota</taxon>
        <taxon>Fungi</taxon>
        <taxon>Dikarya</taxon>
        <taxon>Ascomycota</taxon>
        <taxon>Pezizomycotina</taxon>
        <taxon>Eurotiomycetes</taxon>
        <taxon>Eurotiomycetidae</taxon>
        <taxon>Eurotiales</taxon>
        <taxon>Aspergillaceae</taxon>
        <taxon>Aspergillus</taxon>
        <taxon>Aspergillus subgen. Circumdati</taxon>
    </lineage>
</organism>
<evidence type="ECO:0000313" key="2">
    <source>
        <dbReference type="Proteomes" id="UP000248423"/>
    </source>
</evidence>